<evidence type="ECO:0000256" key="2">
    <source>
        <dbReference type="ARBA" id="ARBA00022737"/>
    </source>
</evidence>
<proteinExistence type="predicted"/>
<feature type="domain" description="Gnk2-homologous" evidence="4">
    <location>
        <begin position="144"/>
        <end position="257"/>
    </location>
</feature>
<protein>
    <submittedName>
        <fullName evidence="5">Cysteine-rich repeat secretory protein 4</fullName>
    </submittedName>
</protein>
<keyword evidence="1 3" id="KW-0732">Signal</keyword>
<dbReference type="InterPro" id="IPR002902">
    <property type="entry name" value="GNK2"/>
</dbReference>
<evidence type="ECO:0000313" key="5">
    <source>
        <dbReference type="EMBL" id="PKA57597.1"/>
    </source>
</evidence>
<dbReference type="Pfam" id="PF01657">
    <property type="entry name" value="Stress-antifung"/>
    <property type="match status" value="2"/>
</dbReference>
<keyword evidence="2" id="KW-0677">Repeat</keyword>
<evidence type="ECO:0000259" key="4">
    <source>
        <dbReference type="PROSITE" id="PS51473"/>
    </source>
</evidence>
<name>A0A2I0APW1_9ASPA</name>
<reference evidence="5 6" key="1">
    <citation type="journal article" date="2017" name="Nature">
        <title>The Apostasia genome and the evolution of orchids.</title>
        <authorList>
            <person name="Zhang G.Q."/>
            <person name="Liu K.W."/>
            <person name="Li Z."/>
            <person name="Lohaus R."/>
            <person name="Hsiao Y.Y."/>
            <person name="Niu S.C."/>
            <person name="Wang J.Y."/>
            <person name="Lin Y.C."/>
            <person name="Xu Q."/>
            <person name="Chen L.J."/>
            <person name="Yoshida K."/>
            <person name="Fujiwara S."/>
            <person name="Wang Z.W."/>
            <person name="Zhang Y.Q."/>
            <person name="Mitsuda N."/>
            <person name="Wang M."/>
            <person name="Liu G.H."/>
            <person name="Pecoraro L."/>
            <person name="Huang H.X."/>
            <person name="Xiao X.J."/>
            <person name="Lin M."/>
            <person name="Wu X.Y."/>
            <person name="Wu W.L."/>
            <person name="Chen Y.Y."/>
            <person name="Chang S.B."/>
            <person name="Sakamoto S."/>
            <person name="Ohme-Takagi M."/>
            <person name="Yagi M."/>
            <person name="Zeng S.J."/>
            <person name="Shen C.Y."/>
            <person name="Yeh C.M."/>
            <person name="Luo Y.B."/>
            <person name="Tsai W.C."/>
            <person name="Van de Peer Y."/>
            <person name="Liu Z.J."/>
        </authorList>
    </citation>
    <scope>NUCLEOTIDE SEQUENCE [LARGE SCALE GENOMIC DNA]</scope>
    <source>
        <strain evidence="6">cv. Shenzhen</strain>
        <tissue evidence="5">Stem</tissue>
    </source>
</reference>
<dbReference type="Gene3D" id="3.30.430.20">
    <property type="entry name" value="Gnk2 domain, C-X8-C-X2-C motif"/>
    <property type="match status" value="2"/>
</dbReference>
<feature type="chain" id="PRO_5014141523" evidence="3">
    <location>
        <begin position="25"/>
        <end position="258"/>
    </location>
</feature>
<dbReference type="InterPro" id="IPR038408">
    <property type="entry name" value="GNK2_sf"/>
</dbReference>
<sequence length="258" mass="28583">MDCISYHFVLILVAALLLSPCIMCREYCDKKNPLEEKDPSLRSRVENDVLAKLAAMVSAQKNLPNLDGYAQVISYANSGIAAYYVYGIMWCFAGVPPTVCIECINNNVDTINIANCPLVMNYIVAGDSCVIRYAIGTNFIGNGTDDFSHVDQSPEIISGASFDKFSQEVLDLLVQGIEKAVKWWSNYSIEEKIISLPHEKRVVVRAQSQCSRDLLVKDQCKKCLSRLLVDYIQNCKGHMSCTITAGSCVLKYSSTPHG</sequence>
<organism evidence="5 6">
    <name type="scientific">Apostasia shenzhenica</name>
    <dbReference type="NCBI Taxonomy" id="1088818"/>
    <lineage>
        <taxon>Eukaryota</taxon>
        <taxon>Viridiplantae</taxon>
        <taxon>Streptophyta</taxon>
        <taxon>Embryophyta</taxon>
        <taxon>Tracheophyta</taxon>
        <taxon>Spermatophyta</taxon>
        <taxon>Magnoliopsida</taxon>
        <taxon>Liliopsida</taxon>
        <taxon>Asparagales</taxon>
        <taxon>Orchidaceae</taxon>
        <taxon>Apostasioideae</taxon>
        <taxon>Apostasia</taxon>
    </lineage>
</organism>
<dbReference type="PANTHER" id="PTHR32099:SF42">
    <property type="entry name" value="CYSTEINE-RICH RECEPTOR-LIKE PROTEIN KINASE 9-RELATED"/>
    <property type="match status" value="1"/>
</dbReference>
<feature type="domain" description="Gnk2-homologous" evidence="4">
    <location>
        <begin position="24"/>
        <end position="138"/>
    </location>
</feature>
<accession>A0A2I0APW1</accession>
<dbReference type="AlphaFoldDB" id="A0A2I0APW1"/>
<dbReference type="PANTHER" id="PTHR32099">
    <property type="entry name" value="CYSTEINE-RICH REPEAT SECRETORY PROTEIN"/>
    <property type="match status" value="1"/>
</dbReference>
<dbReference type="EMBL" id="KZ451963">
    <property type="protein sequence ID" value="PKA57597.1"/>
    <property type="molecule type" value="Genomic_DNA"/>
</dbReference>
<gene>
    <name evidence="5" type="primary">CRRSP4</name>
    <name evidence="5" type="ORF">AXF42_Ash018572</name>
</gene>
<feature type="signal peptide" evidence="3">
    <location>
        <begin position="1"/>
        <end position="24"/>
    </location>
</feature>
<evidence type="ECO:0000256" key="1">
    <source>
        <dbReference type="ARBA" id="ARBA00022729"/>
    </source>
</evidence>
<keyword evidence="6" id="KW-1185">Reference proteome</keyword>
<evidence type="ECO:0000256" key="3">
    <source>
        <dbReference type="SAM" id="SignalP"/>
    </source>
</evidence>
<dbReference type="Proteomes" id="UP000236161">
    <property type="component" value="Unassembled WGS sequence"/>
</dbReference>
<dbReference type="PROSITE" id="PS51473">
    <property type="entry name" value="GNK2"/>
    <property type="match status" value="2"/>
</dbReference>
<evidence type="ECO:0000313" key="6">
    <source>
        <dbReference type="Proteomes" id="UP000236161"/>
    </source>
</evidence>